<organism evidence="2 3">
    <name type="scientific">Microbacterium terricola</name>
    <dbReference type="NCBI Taxonomy" id="344163"/>
    <lineage>
        <taxon>Bacteria</taxon>
        <taxon>Bacillati</taxon>
        <taxon>Actinomycetota</taxon>
        <taxon>Actinomycetes</taxon>
        <taxon>Micrococcales</taxon>
        <taxon>Microbacteriaceae</taxon>
        <taxon>Microbacterium</taxon>
    </lineage>
</organism>
<protein>
    <submittedName>
        <fullName evidence="2">Uncharacterized protein</fullName>
    </submittedName>
</protein>
<dbReference type="EMBL" id="AP027141">
    <property type="protein sequence ID" value="BDV31234.1"/>
    <property type="molecule type" value="Genomic_DNA"/>
</dbReference>
<sequence length="147" mass="15210">MLGMTGAAPSGIEGARLRRVPLIADTWPITIGDLVELAAGQVAEPTDRLETLYARRYDQLIVRARAVAGFGAGLLTALLVAVIVPAADDLIDLLLVIPALIVSALVVGVGVLLHVAAARVQREYIVAHAILGDLLAIGPLPRGSASP</sequence>
<name>A0ABM8DZZ8_9MICO</name>
<gene>
    <name evidence="2" type="ORF">Microterr_18940</name>
</gene>
<proteinExistence type="predicted"/>
<reference evidence="2 3" key="1">
    <citation type="submission" date="2022-12" db="EMBL/GenBank/DDBJ databases">
        <title>Microbacterium terricola strain KV-448 chromosome, complete genome.</title>
        <authorList>
            <person name="Oshima T."/>
            <person name="Moriya T."/>
            <person name="Bessho Y."/>
        </authorList>
    </citation>
    <scope>NUCLEOTIDE SEQUENCE [LARGE SCALE GENOMIC DNA]</scope>
    <source>
        <strain evidence="2 3">KV-448</strain>
    </source>
</reference>
<evidence type="ECO:0000256" key="1">
    <source>
        <dbReference type="SAM" id="Phobius"/>
    </source>
</evidence>
<evidence type="ECO:0000313" key="3">
    <source>
        <dbReference type="Proteomes" id="UP001317779"/>
    </source>
</evidence>
<keyword evidence="3" id="KW-1185">Reference proteome</keyword>
<feature type="transmembrane region" description="Helical" evidence="1">
    <location>
        <begin position="66"/>
        <end position="87"/>
    </location>
</feature>
<keyword evidence="1" id="KW-1133">Transmembrane helix</keyword>
<keyword evidence="1" id="KW-0812">Transmembrane</keyword>
<dbReference type="Proteomes" id="UP001317779">
    <property type="component" value="Chromosome"/>
</dbReference>
<accession>A0ABM8DZZ8</accession>
<evidence type="ECO:0000313" key="2">
    <source>
        <dbReference type="EMBL" id="BDV31234.1"/>
    </source>
</evidence>
<keyword evidence="1" id="KW-0472">Membrane</keyword>
<feature type="transmembrane region" description="Helical" evidence="1">
    <location>
        <begin position="93"/>
        <end position="115"/>
    </location>
</feature>